<name>L7CJV8_RHOBT</name>
<protein>
    <submittedName>
        <fullName evidence="1">Uncharacterized protein</fullName>
    </submittedName>
</protein>
<dbReference type="PATRIC" id="fig|993516.3.peg.1974"/>
<proteinExistence type="predicted"/>
<comment type="caution">
    <text evidence="1">The sequence shown here is derived from an EMBL/GenBank/DDBJ whole genome shotgun (WGS) entry which is preliminary data.</text>
</comment>
<accession>L7CJV8</accession>
<evidence type="ECO:0000313" key="1">
    <source>
        <dbReference type="EMBL" id="ELP34288.1"/>
    </source>
</evidence>
<evidence type="ECO:0000313" key="2">
    <source>
        <dbReference type="Proteomes" id="UP000010959"/>
    </source>
</evidence>
<dbReference type="AlphaFoldDB" id="L7CJV8"/>
<dbReference type="EMBL" id="AMWG01000037">
    <property type="protein sequence ID" value="ELP34288.1"/>
    <property type="molecule type" value="Genomic_DNA"/>
</dbReference>
<dbReference type="Proteomes" id="UP000010959">
    <property type="component" value="Unassembled WGS sequence"/>
</dbReference>
<gene>
    <name evidence="1" type="ORF">RBSWK_01850</name>
</gene>
<sequence>MGGEAGPIEYTIPNDDAKLHTSRSFPAFQSLKIPLKNDNGSQTQL</sequence>
<reference evidence="1 2" key="1">
    <citation type="journal article" date="2013" name="Mar. Genomics">
        <title>Expression of sulfatases in Rhodopirellula baltica and the diversity of sulfatases in the genus Rhodopirellula.</title>
        <authorList>
            <person name="Wegner C.E."/>
            <person name="Richter-Heitmann T."/>
            <person name="Klindworth A."/>
            <person name="Klockow C."/>
            <person name="Richter M."/>
            <person name="Achstetter T."/>
            <person name="Glockner F.O."/>
            <person name="Harder J."/>
        </authorList>
    </citation>
    <scope>NUCLEOTIDE SEQUENCE [LARGE SCALE GENOMIC DNA]</scope>
    <source>
        <strain evidence="1 2">SWK14</strain>
    </source>
</reference>
<organism evidence="1 2">
    <name type="scientific">Rhodopirellula baltica SWK14</name>
    <dbReference type="NCBI Taxonomy" id="993516"/>
    <lineage>
        <taxon>Bacteria</taxon>
        <taxon>Pseudomonadati</taxon>
        <taxon>Planctomycetota</taxon>
        <taxon>Planctomycetia</taxon>
        <taxon>Pirellulales</taxon>
        <taxon>Pirellulaceae</taxon>
        <taxon>Rhodopirellula</taxon>
    </lineage>
</organism>